<dbReference type="AlphaFoldDB" id="A0AAV9CZJ5"/>
<reference evidence="2" key="2">
    <citation type="submission" date="2023-06" db="EMBL/GenBank/DDBJ databases">
        <authorList>
            <person name="Ma L."/>
            <person name="Liu K.-W."/>
            <person name="Li Z."/>
            <person name="Hsiao Y.-Y."/>
            <person name="Qi Y."/>
            <person name="Fu T."/>
            <person name="Tang G."/>
            <person name="Zhang D."/>
            <person name="Sun W.-H."/>
            <person name="Liu D.-K."/>
            <person name="Li Y."/>
            <person name="Chen G.-Z."/>
            <person name="Liu X.-D."/>
            <person name="Liao X.-Y."/>
            <person name="Jiang Y.-T."/>
            <person name="Yu X."/>
            <person name="Hao Y."/>
            <person name="Huang J."/>
            <person name="Zhao X.-W."/>
            <person name="Ke S."/>
            <person name="Chen Y.-Y."/>
            <person name="Wu W.-L."/>
            <person name="Hsu J.-L."/>
            <person name="Lin Y.-F."/>
            <person name="Huang M.-D."/>
            <person name="Li C.-Y."/>
            <person name="Huang L."/>
            <person name="Wang Z.-W."/>
            <person name="Zhao X."/>
            <person name="Zhong W.-Y."/>
            <person name="Peng D.-H."/>
            <person name="Ahmad S."/>
            <person name="Lan S."/>
            <person name="Zhang J.-S."/>
            <person name="Tsai W.-C."/>
            <person name="Van De Peer Y."/>
            <person name="Liu Z.-J."/>
        </authorList>
    </citation>
    <scope>NUCLEOTIDE SEQUENCE</scope>
    <source>
        <strain evidence="2">CP</strain>
        <tissue evidence="2">Leaves</tissue>
    </source>
</reference>
<dbReference type="Proteomes" id="UP001180020">
    <property type="component" value="Unassembled WGS sequence"/>
</dbReference>
<evidence type="ECO:0000313" key="2">
    <source>
        <dbReference type="EMBL" id="KAK1293393.1"/>
    </source>
</evidence>
<proteinExistence type="predicted"/>
<dbReference type="EMBL" id="JAUJYO010000017">
    <property type="protein sequence ID" value="KAK1293393.1"/>
    <property type="molecule type" value="Genomic_DNA"/>
</dbReference>
<sequence>MANNDEAVDFEPDMDDLMDEDAVAEAEAPSPAAPAPKLRSTITGGEFSGVKKTKGRGFRESEAEAERNSRFAGRDFDSLDSAGGPGPQRCHHADTDQEALGGGIDVE</sequence>
<evidence type="ECO:0000313" key="3">
    <source>
        <dbReference type="Proteomes" id="UP001180020"/>
    </source>
</evidence>
<organism evidence="2 3">
    <name type="scientific">Acorus calamus</name>
    <name type="common">Sweet flag</name>
    <dbReference type="NCBI Taxonomy" id="4465"/>
    <lineage>
        <taxon>Eukaryota</taxon>
        <taxon>Viridiplantae</taxon>
        <taxon>Streptophyta</taxon>
        <taxon>Embryophyta</taxon>
        <taxon>Tracheophyta</taxon>
        <taxon>Spermatophyta</taxon>
        <taxon>Magnoliopsida</taxon>
        <taxon>Liliopsida</taxon>
        <taxon>Acoraceae</taxon>
        <taxon>Acorus</taxon>
    </lineage>
</organism>
<name>A0AAV9CZJ5_ACOCL</name>
<reference evidence="2" key="1">
    <citation type="journal article" date="2023" name="Nat. Commun.">
        <title>Diploid and tetraploid genomes of Acorus and the evolution of monocots.</title>
        <authorList>
            <person name="Ma L."/>
            <person name="Liu K.W."/>
            <person name="Li Z."/>
            <person name="Hsiao Y.Y."/>
            <person name="Qi Y."/>
            <person name="Fu T."/>
            <person name="Tang G.D."/>
            <person name="Zhang D."/>
            <person name="Sun W.H."/>
            <person name="Liu D.K."/>
            <person name="Li Y."/>
            <person name="Chen G.Z."/>
            <person name="Liu X.D."/>
            <person name="Liao X.Y."/>
            <person name="Jiang Y.T."/>
            <person name="Yu X."/>
            <person name="Hao Y."/>
            <person name="Huang J."/>
            <person name="Zhao X.W."/>
            <person name="Ke S."/>
            <person name="Chen Y.Y."/>
            <person name="Wu W.L."/>
            <person name="Hsu J.L."/>
            <person name="Lin Y.F."/>
            <person name="Huang M.D."/>
            <person name="Li C.Y."/>
            <person name="Huang L."/>
            <person name="Wang Z.W."/>
            <person name="Zhao X."/>
            <person name="Zhong W.Y."/>
            <person name="Peng D.H."/>
            <person name="Ahmad S."/>
            <person name="Lan S."/>
            <person name="Zhang J.S."/>
            <person name="Tsai W.C."/>
            <person name="Van de Peer Y."/>
            <person name="Liu Z.J."/>
        </authorList>
    </citation>
    <scope>NUCLEOTIDE SEQUENCE</scope>
    <source>
        <strain evidence="2">CP</strain>
    </source>
</reference>
<keyword evidence="3" id="KW-1185">Reference proteome</keyword>
<gene>
    <name evidence="2" type="ORF">QJS10_CPB17g01748</name>
</gene>
<protein>
    <submittedName>
        <fullName evidence="2">Uncharacterized protein</fullName>
    </submittedName>
</protein>
<comment type="caution">
    <text evidence="2">The sequence shown here is derived from an EMBL/GenBank/DDBJ whole genome shotgun (WGS) entry which is preliminary data.</text>
</comment>
<accession>A0AAV9CZJ5</accession>
<feature type="compositionally biased region" description="Basic and acidic residues" evidence="1">
    <location>
        <begin position="57"/>
        <end position="77"/>
    </location>
</feature>
<evidence type="ECO:0000256" key="1">
    <source>
        <dbReference type="SAM" id="MobiDB-lite"/>
    </source>
</evidence>
<feature type="region of interest" description="Disordered" evidence="1">
    <location>
        <begin position="22"/>
        <end position="107"/>
    </location>
</feature>